<protein>
    <recommendedName>
        <fullName evidence="5">Glycosyltransferase 61 catalytic domain-containing protein</fullName>
    </recommendedName>
</protein>
<keyword evidence="3" id="KW-0808">Transferase</keyword>
<evidence type="ECO:0000259" key="5">
    <source>
        <dbReference type="Pfam" id="PF04577"/>
    </source>
</evidence>
<evidence type="ECO:0000256" key="4">
    <source>
        <dbReference type="ARBA" id="ARBA00023180"/>
    </source>
</evidence>
<dbReference type="GO" id="GO:0000139">
    <property type="term" value="C:Golgi membrane"/>
    <property type="evidence" value="ECO:0007669"/>
    <property type="project" value="UniProtKB-SubCell"/>
</dbReference>
<dbReference type="EMBL" id="OU503058">
    <property type="protein sequence ID" value="CAI9787212.1"/>
    <property type="molecule type" value="Genomic_DNA"/>
</dbReference>
<dbReference type="PANTHER" id="PTHR20961">
    <property type="entry name" value="GLYCOSYLTRANSFERASE"/>
    <property type="match status" value="1"/>
</dbReference>
<dbReference type="Pfam" id="PF04577">
    <property type="entry name" value="Glyco_transf_61"/>
    <property type="match status" value="1"/>
</dbReference>
<evidence type="ECO:0000256" key="2">
    <source>
        <dbReference type="ARBA" id="ARBA00022676"/>
    </source>
</evidence>
<sequence length="527" mass="59868">MYDPIFSKSFSKFERKRFGFCAFFISLIVALSICSTFKPRLHPLSIIGDAVNLQLSIDAIQDKLEFNNTSEISQPTVDNAALQVTTINAARDIVIVNHTSEISRPTVENAVNLSIVETVPNKLIVNNTMESFRPTAIENMKIEPICSILKPMADYCEIEGDVRIQANSSTVFFVKSGINVSAGNNSWHVQPYARKANLGAMQYVKNWTVTLVNNKDDIPVCTKNHSFPAILFSVGGYTGNHFHDFSDLVIPVYSTSLRFKKDVYFLTTDTKQWWVSKFRGLFNELSRHEIIDIDKEKEVHCYTKVIVGLKSHKELIINPSKSRNNELSMHNFRQFLRQTYSLERAKAIELKKGEKKRPRLMMISRKRTRFVTNDAEITQLARKMGFEVIVDEADHSTNLSRFAQIVNSCDVLMGIHGAGLTNMVFLPDNAVLIQIIPLGGIDGFARTDFGEPSDGMNLKYLEYKIKVKESSLSKQYPLDHPVIKDPRSVHIKGWAVLRKTYLDQQNVTIDLHRFRGTLAKAMKILHD</sequence>
<reference evidence="6" key="1">
    <citation type="submission" date="2023-05" db="EMBL/GenBank/DDBJ databases">
        <authorList>
            <person name="Huff M."/>
        </authorList>
    </citation>
    <scope>NUCLEOTIDE SEQUENCE</scope>
</reference>
<dbReference type="Proteomes" id="UP000834106">
    <property type="component" value="Chromosome 23"/>
</dbReference>
<keyword evidence="4" id="KW-0325">Glycoprotein</keyword>
<evidence type="ECO:0000256" key="3">
    <source>
        <dbReference type="ARBA" id="ARBA00022679"/>
    </source>
</evidence>
<evidence type="ECO:0000256" key="1">
    <source>
        <dbReference type="ARBA" id="ARBA00004323"/>
    </source>
</evidence>
<keyword evidence="2" id="KW-0328">Glycosyltransferase</keyword>
<keyword evidence="7" id="KW-1185">Reference proteome</keyword>
<organism evidence="6 7">
    <name type="scientific">Fraxinus pennsylvanica</name>
    <dbReference type="NCBI Taxonomy" id="56036"/>
    <lineage>
        <taxon>Eukaryota</taxon>
        <taxon>Viridiplantae</taxon>
        <taxon>Streptophyta</taxon>
        <taxon>Embryophyta</taxon>
        <taxon>Tracheophyta</taxon>
        <taxon>Spermatophyta</taxon>
        <taxon>Magnoliopsida</taxon>
        <taxon>eudicotyledons</taxon>
        <taxon>Gunneridae</taxon>
        <taxon>Pentapetalae</taxon>
        <taxon>asterids</taxon>
        <taxon>lamiids</taxon>
        <taxon>Lamiales</taxon>
        <taxon>Oleaceae</taxon>
        <taxon>Oleeae</taxon>
        <taxon>Fraxinus</taxon>
    </lineage>
</organism>
<accession>A0AAD2ECW3</accession>
<dbReference type="GO" id="GO:0016763">
    <property type="term" value="F:pentosyltransferase activity"/>
    <property type="evidence" value="ECO:0007669"/>
    <property type="project" value="UniProtKB-ARBA"/>
</dbReference>
<evidence type="ECO:0000313" key="7">
    <source>
        <dbReference type="Proteomes" id="UP000834106"/>
    </source>
</evidence>
<evidence type="ECO:0000313" key="6">
    <source>
        <dbReference type="EMBL" id="CAI9787212.1"/>
    </source>
</evidence>
<dbReference type="AlphaFoldDB" id="A0AAD2ECW3"/>
<gene>
    <name evidence="6" type="ORF">FPE_LOCUS34642</name>
</gene>
<proteinExistence type="predicted"/>
<name>A0AAD2ECW3_9LAMI</name>
<feature type="domain" description="Glycosyltransferase 61 catalytic" evidence="5">
    <location>
        <begin position="313"/>
        <end position="433"/>
    </location>
</feature>
<dbReference type="InterPro" id="IPR007657">
    <property type="entry name" value="Glycosyltransferase_61"/>
</dbReference>
<dbReference type="InterPro" id="IPR049625">
    <property type="entry name" value="Glyco_transf_61_cat"/>
</dbReference>
<comment type="subcellular location">
    <subcellularLocation>
        <location evidence="1">Golgi apparatus membrane</location>
        <topology evidence="1">Single-pass type II membrane protein</topology>
    </subcellularLocation>
</comment>
<dbReference type="PANTHER" id="PTHR20961:SF149">
    <property type="entry name" value="PROTEIN O-LINKED-MANNOSE BETA-1,4-N-ACETYLGLUCOSAMINYLTRANSFERASE 2-LIKE"/>
    <property type="match status" value="1"/>
</dbReference>